<comment type="caution">
    <text evidence="9">The sequence shown here is derived from an EMBL/GenBank/DDBJ whole genome shotgun (WGS) entry which is preliminary data.</text>
</comment>
<protein>
    <recommendedName>
        <fullName evidence="11">Gamma-secretase subunit PEN-2</fullName>
    </recommendedName>
</protein>
<keyword evidence="10" id="KW-1185">Reference proteome</keyword>
<evidence type="ECO:0000256" key="3">
    <source>
        <dbReference type="ARBA" id="ARBA00022692"/>
    </source>
</evidence>
<dbReference type="AlphaFoldDB" id="A0AAP0N410"/>
<proteinExistence type="inferred from homology"/>
<feature type="transmembrane region" description="Helical" evidence="8">
    <location>
        <begin position="120"/>
        <end position="144"/>
    </location>
</feature>
<keyword evidence="3 8" id="KW-0812">Transmembrane</keyword>
<dbReference type="Pfam" id="PF10251">
    <property type="entry name" value="PEN-2"/>
    <property type="match status" value="2"/>
</dbReference>
<feature type="transmembrane region" description="Helical" evidence="8">
    <location>
        <begin position="51"/>
        <end position="74"/>
    </location>
</feature>
<keyword evidence="5 8" id="KW-1133">Transmembrane helix</keyword>
<dbReference type="Proteomes" id="UP001428341">
    <property type="component" value="Unassembled WGS sequence"/>
</dbReference>
<evidence type="ECO:0000313" key="10">
    <source>
        <dbReference type="Proteomes" id="UP001428341"/>
    </source>
</evidence>
<evidence type="ECO:0000256" key="5">
    <source>
        <dbReference type="ARBA" id="ARBA00022989"/>
    </source>
</evidence>
<keyword evidence="4" id="KW-0914">Notch signaling pathway</keyword>
<feature type="compositionally biased region" description="Low complexity" evidence="7">
    <location>
        <begin position="9"/>
        <end position="21"/>
    </location>
</feature>
<evidence type="ECO:0000256" key="6">
    <source>
        <dbReference type="ARBA" id="ARBA00023136"/>
    </source>
</evidence>
<evidence type="ECO:0000256" key="7">
    <source>
        <dbReference type="SAM" id="MobiDB-lite"/>
    </source>
</evidence>
<dbReference type="GO" id="GO:0007219">
    <property type="term" value="P:Notch signaling pathway"/>
    <property type="evidence" value="ECO:0007669"/>
    <property type="project" value="UniProtKB-KW"/>
</dbReference>
<comment type="similarity">
    <text evidence="2">Belongs to the PEN-2 family.</text>
</comment>
<reference evidence="9 10" key="1">
    <citation type="submission" date="2024-05" db="EMBL/GenBank/DDBJ databases">
        <title>Haplotype-resolved chromosome-level genome assembly of Huyou (Citrus changshanensis).</title>
        <authorList>
            <person name="Miao C."/>
            <person name="Chen W."/>
            <person name="Wu Y."/>
            <person name="Wang L."/>
            <person name="Zhao S."/>
            <person name="Grierson D."/>
            <person name="Xu C."/>
            <person name="Chen K."/>
        </authorList>
    </citation>
    <scope>NUCLEOTIDE SEQUENCE [LARGE SCALE GENOMIC DNA]</scope>
    <source>
        <strain evidence="9">01-14</strain>
        <tissue evidence="9">Leaf</tissue>
    </source>
</reference>
<feature type="region of interest" description="Disordered" evidence="7">
    <location>
        <begin position="1"/>
        <end position="29"/>
    </location>
</feature>
<dbReference type="EMBL" id="JBCGBO010000001">
    <property type="protein sequence ID" value="KAK9230256.1"/>
    <property type="molecule type" value="Genomic_DNA"/>
</dbReference>
<dbReference type="PANTHER" id="PTHR16318:SF0">
    <property type="entry name" value="GAMMA-SECRETASE SUBUNIT PEN-2"/>
    <property type="match status" value="1"/>
</dbReference>
<evidence type="ECO:0000313" key="9">
    <source>
        <dbReference type="EMBL" id="KAK9230256.1"/>
    </source>
</evidence>
<organism evidence="9 10">
    <name type="scientific">Citrus x changshan-huyou</name>
    <dbReference type="NCBI Taxonomy" id="2935761"/>
    <lineage>
        <taxon>Eukaryota</taxon>
        <taxon>Viridiplantae</taxon>
        <taxon>Streptophyta</taxon>
        <taxon>Embryophyta</taxon>
        <taxon>Tracheophyta</taxon>
        <taxon>Spermatophyta</taxon>
        <taxon>Magnoliopsida</taxon>
        <taxon>eudicotyledons</taxon>
        <taxon>Gunneridae</taxon>
        <taxon>Pentapetalae</taxon>
        <taxon>rosids</taxon>
        <taxon>malvids</taxon>
        <taxon>Sapindales</taxon>
        <taxon>Rutaceae</taxon>
        <taxon>Aurantioideae</taxon>
        <taxon>Citrus</taxon>
    </lineage>
</organism>
<keyword evidence="6 8" id="KW-0472">Membrane</keyword>
<evidence type="ECO:0008006" key="11">
    <source>
        <dbReference type="Google" id="ProtNLM"/>
    </source>
</evidence>
<evidence type="ECO:0000256" key="2">
    <source>
        <dbReference type="ARBA" id="ARBA00009607"/>
    </source>
</evidence>
<sequence>MDGSQSNDRNPNPNPRGNNGNSITSSTPVWPTIDGPLGLTEDDSLSYARKFYQFGFALLPFLWAVNCFYFWPVLRHSASFPRIRHCKLSQPLSLHFDFRKAPFHEMKLGSSAFSTWKATYVLGSAVGFAVFTVVLLSWALTFAIGGEHLFGSVWDKLVMYNVAERLGLTGWS</sequence>
<evidence type="ECO:0000256" key="1">
    <source>
        <dbReference type="ARBA" id="ARBA00004141"/>
    </source>
</evidence>
<dbReference type="GO" id="GO:0070765">
    <property type="term" value="C:gamma-secretase complex"/>
    <property type="evidence" value="ECO:0007669"/>
    <property type="project" value="TreeGrafter"/>
</dbReference>
<name>A0AAP0N410_9ROSI</name>
<evidence type="ECO:0000256" key="8">
    <source>
        <dbReference type="SAM" id="Phobius"/>
    </source>
</evidence>
<accession>A0AAP0N410</accession>
<evidence type="ECO:0000256" key="4">
    <source>
        <dbReference type="ARBA" id="ARBA00022976"/>
    </source>
</evidence>
<gene>
    <name evidence="9" type="ORF">WN944_023223</name>
</gene>
<comment type="subcellular location">
    <subcellularLocation>
        <location evidence="1">Membrane</location>
        <topology evidence="1">Multi-pass membrane protein</topology>
    </subcellularLocation>
</comment>
<dbReference type="PANTHER" id="PTHR16318">
    <property type="entry name" value="GAMMA-SECRETASE SUBUNIT PEN-2"/>
    <property type="match status" value="1"/>
</dbReference>
<dbReference type="InterPro" id="IPR019379">
    <property type="entry name" value="Gamma_Secretase_Asp_P_PEN2"/>
</dbReference>